<keyword evidence="8" id="KW-1185">Reference proteome</keyword>
<dbReference type="Gene3D" id="3.30.9.10">
    <property type="entry name" value="D-Amino Acid Oxidase, subunit A, domain 2"/>
    <property type="match status" value="1"/>
</dbReference>
<protein>
    <submittedName>
        <fullName evidence="7">Hydroxyglutarate oxidase</fullName>
    </submittedName>
</protein>
<reference evidence="7 8" key="2">
    <citation type="journal article" date="2021" name="Int. J. Syst. Evol. Microbiol.">
        <title>Isolation and Polyphasic Characterization of Desulfuromonas versatilis sp. Nov., an Electrogenic Bacteria Capable of Versatile Metabolism Isolated from a Graphene Oxide-Reducing Enrichment Culture.</title>
        <authorList>
            <person name="Xie L."/>
            <person name="Yoshida N."/>
            <person name="Ishii S."/>
            <person name="Meng L."/>
        </authorList>
    </citation>
    <scope>NUCLEOTIDE SEQUENCE [LARGE SCALE GENOMIC DNA]</scope>
    <source>
        <strain evidence="7 8">NIT-T3</strain>
    </source>
</reference>
<sequence>MTEKVHDVCVIGGGIVGLASALALLQRDPGLRLVLLEKEGRLAAHQTGHNSGVIHSGLYYRPGSLKASNCVSGRERIYSFCEENGLAFERCGKLVIATREDELPALDELERRGRLNGLNGLVRLDASGLRQYEPHAAGIAGLWVAETGIVDFAQVARAFGSEVRRLGGDIRLGAKARAVAREAAGLRIDTPQGTVRARYLINCAGLHSDRVARWSGVRPPVRIIPFRGEYYTLRPECRQLVRNLIYPVPDPAFPFLGVHLTRMIDGQLEAGPNAVLALKREGYTRLSISLRDLAETLTWPGFWKMAQKFWKVGLGEYHRSWRKSVFAGDLQRLVPDLRGTDLLPGGAGVRAQAVDEKGGLVDDFCLLEAEGMLHVLNAPSPAATASLSIGQSIADKVAARLGL</sequence>
<dbReference type="SUPFAM" id="SSF51905">
    <property type="entry name" value="FAD/NAD(P)-binding domain"/>
    <property type="match status" value="1"/>
</dbReference>
<evidence type="ECO:0000256" key="4">
    <source>
        <dbReference type="ARBA" id="ARBA00023002"/>
    </source>
</evidence>
<evidence type="ECO:0000256" key="5">
    <source>
        <dbReference type="ARBA" id="ARBA00037941"/>
    </source>
</evidence>
<keyword evidence="3" id="KW-0274">FAD</keyword>
<keyword evidence="2" id="KW-0285">Flavoprotein</keyword>
<evidence type="ECO:0000259" key="6">
    <source>
        <dbReference type="Pfam" id="PF01266"/>
    </source>
</evidence>
<evidence type="ECO:0000313" key="8">
    <source>
        <dbReference type="Proteomes" id="UP001319827"/>
    </source>
</evidence>
<comment type="cofactor">
    <cofactor evidence="1">
        <name>FAD</name>
        <dbReference type="ChEBI" id="CHEBI:57692"/>
    </cofactor>
</comment>
<dbReference type="InterPro" id="IPR036188">
    <property type="entry name" value="FAD/NAD-bd_sf"/>
</dbReference>
<evidence type="ECO:0000313" key="7">
    <source>
        <dbReference type="EMBL" id="BCR05934.1"/>
    </source>
</evidence>
<evidence type="ECO:0000256" key="3">
    <source>
        <dbReference type="ARBA" id="ARBA00022827"/>
    </source>
</evidence>
<evidence type="ECO:0000256" key="1">
    <source>
        <dbReference type="ARBA" id="ARBA00001974"/>
    </source>
</evidence>
<dbReference type="PANTHER" id="PTHR43104">
    <property type="entry name" value="L-2-HYDROXYGLUTARATE DEHYDROGENASE, MITOCHONDRIAL"/>
    <property type="match status" value="1"/>
</dbReference>
<name>A0ABM8HXV1_9BACT</name>
<dbReference type="InterPro" id="IPR006076">
    <property type="entry name" value="FAD-dep_OxRdtase"/>
</dbReference>
<feature type="domain" description="FAD dependent oxidoreductase" evidence="6">
    <location>
        <begin position="7"/>
        <end position="395"/>
    </location>
</feature>
<dbReference type="NCBIfam" id="NF008726">
    <property type="entry name" value="PRK11728.1"/>
    <property type="match status" value="1"/>
</dbReference>
<dbReference type="EMBL" id="AP024355">
    <property type="protein sequence ID" value="BCR05934.1"/>
    <property type="molecule type" value="Genomic_DNA"/>
</dbReference>
<dbReference type="Pfam" id="PF01266">
    <property type="entry name" value="DAO"/>
    <property type="match status" value="1"/>
</dbReference>
<gene>
    <name evidence="7" type="ORF">DESUT3_30030</name>
</gene>
<accession>A0ABM8HXV1</accession>
<dbReference type="Gene3D" id="3.50.50.60">
    <property type="entry name" value="FAD/NAD(P)-binding domain"/>
    <property type="match status" value="1"/>
</dbReference>
<organism evidence="7 8">
    <name type="scientific">Desulfuromonas versatilis</name>
    <dbReference type="NCBI Taxonomy" id="2802975"/>
    <lineage>
        <taxon>Bacteria</taxon>
        <taxon>Pseudomonadati</taxon>
        <taxon>Thermodesulfobacteriota</taxon>
        <taxon>Desulfuromonadia</taxon>
        <taxon>Desulfuromonadales</taxon>
        <taxon>Desulfuromonadaceae</taxon>
        <taxon>Desulfuromonas</taxon>
    </lineage>
</organism>
<proteinExistence type="inferred from homology"/>
<comment type="similarity">
    <text evidence="5">Belongs to the L2HGDH family.</text>
</comment>
<dbReference type="RefSeq" id="WP_221249323.1">
    <property type="nucleotide sequence ID" value="NZ_AP024355.1"/>
</dbReference>
<reference evidence="7 8" key="1">
    <citation type="journal article" date="2016" name="C (Basel)">
        <title>Selective Growth of and Electricity Production by Marine Exoelectrogenic Bacteria in Self-Aggregated Hydrogel of Microbially Reduced Graphene Oxide.</title>
        <authorList>
            <person name="Yoshida N."/>
            <person name="Goto Y."/>
            <person name="Miyata Y."/>
        </authorList>
    </citation>
    <scope>NUCLEOTIDE SEQUENCE [LARGE SCALE GENOMIC DNA]</scope>
    <source>
        <strain evidence="7 8">NIT-T3</strain>
    </source>
</reference>
<dbReference type="PANTHER" id="PTHR43104:SF2">
    <property type="entry name" value="L-2-HYDROXYGLUTARATE DEHYDROGENASE, MITOCHONDRIAL"/>
    <property type="match status" value="1"/>
</dbReference>
<dbReference type="Proteomes" id="UP001319827">
    <property type="component" value="Chromosome"/>
</dbReference>
<evidence type="ECO:0000256" key="2">
    <source>
        <dbReference type="ARBA" id="ARBA00022630"/>
    </source>
</evidence>
<keyword evidence="4" id="KW-0560">Oxidoreductase</keyword>